<dbReference type="CDD" id="cd16292">
    <property type="entry name" value="CPSF3-like_MBL-fold"/>
    <property type="match status" value="1"/>
</dbReference>
<dbReference type="InterPro" id="IPR001279">
    <property type="entry name" value="Metallo-B-lactamas"/>
</dbReference>
<evidence type="ECO:0000256" key="1">
    <source>
        <dbReference type="ARBA" id="ARBA00004123"/>
    </source>
</evidence>
<dbReference type="PANTHER" id="PTHR11203">
    <property type="entry name" value="CLEAVAGE AND POLYADENYLATION SPECIFICITY FACTOR FAMILY MEMBER"/>
    <property type="match status" value="1"/>
</dbReference>
<dbReference type="SMART" id="SM01098">
    <property type="entry name" value="CPSF73-100_C"/>
    <property type="match status" value="1"/>
</dbReference>
<dbReference type="GO" id="GO:0003723">
    <property type="term" value="F:RNA binding"/>
    <property type="evidence" value="ECO:0007669"/>
    <property type="project" value="TreeGrafter"/>
</dbReference>
<dbReference type="Gene3D" id="3.60.15.10">
    <property type="entry name" value="Ribonuclease Z/Hydroxyacylglutathione hydrolase-like"/>
    <property type="match status" value="1"/>
</dbReference>
<keyword evidence="3" id="KW-0540">Nuclease</keyword>
<organism evidence="9 10">
    <name type="scientific">Mesorhabditis belari</name>
    <dbReference type="NCBI Taxonomy" id="2138241"/>
    <lineage>
        <taxon>Eukaryota</taxon>
        <taxon>Metazoa</taxon>
        <taxon>Ecdysozoa</taxon>
        <taxon>Nematoda</taxon>
        <taxon>Chromadorea</taxon>
        <taxon>Rhabditida</taxon>
        <taxon>Rhabditina</taxon>
        <taxon>Rhabditomorpha</taxon>
        <taxon>Rhabditoidea</taxon>
        <taxon>Rhabditidae</taxon>
        <taxon>Mesorhabditinae</taxon>
        <taxon>Mesorhabditis</taxon>
    </lineage>
</organism>
<dbReference type="GO" id="GO:0006398">
    <property type="term" value="P:mRNA 3'-end processing by stem-loop binding and cleavage"/>
    <property type="evidence" value="ECO:0007669"/>
    <property type="project" value="TreeGrafter"/>
</dbReference>
<dbReference type="Pfam" id="PF07521">
    <property type="entry name" value="RMMBL"/>
    <property type="match status" value="1"/>
</dbReference>
<keyword evidence="4" id="KW-0378">Hydrolase</keyword>
<protein>
    <submittedName>
        <fullName evidence="10">Cleavage and polyadenylation specificity factor subunit 3</fullName>
    </submittedName>
</protein>
<feature type="domain" description="Pre-mRNA 3'-end-processing endonuclease polyadenylation factor C-term" evidence="8">
    <location>
        <begin position="543"/>
        <end position="749"/>
    </location>
</feature>
<dbReference type="AlphaFoldDB" id="A0AAF3FAI0"/>
<evidence type="ECO:0000259" key="8">
    <source>
        <dbReference type="SMART" id="SM01098"/>
    </source>
</evidence>
<accession>A0AAF3FAI0</accession>
<evidence type="ECO:0000313" key="9">
    <source>
        <dbReference type="Proteomes" id="UP000887575"/>
    </source>
</evidence>
<evidence type="ECO:0000256" key="5">
    <source>
        <dbReference type="ARBA" id="ARBA00023242"/>
    </source>
</evidence>
<dbReference type="GO" id="GO:0005847">
    <property type="term" value="C:mRNA cleavage and polyadenylation specificity factor complex"/>
    <property type="evidence" value="ECO:0007669"/>
    <property type="project" value="TreeGrafter"/>
</dbReference>
<evidence type="ECO:0000256" key="2">
    <source>
        <dbReference type="ARBA" id="ARBA00022664"/>
    </source>
</evidence>
<dbReference type="InterPro" id="IPR036866">
    <property type="entry name" value="RibonucZ/Hydroxyglut_hydro"/>
</dbReference>
<evidence type="ECO:0000256" key="4">
    <source>
        <dbReference type="ARBA" id="ARBA00022801"/>
    </source>
</evidence>
<evidence type="ECO:0000259" key="6">
    <source>
        <dbReference type="SMART" id="SM00849"/>
    </source>
</evidence>
<dbReference type="PANTHER" id="PTHR11203:SF11">
    <property type="entry name" value="CLEAVAGE AND POLYADENYLATION SPECIFICITY FACTOR SUBUNIT 3"/>
    <property type="match status" value="1"/>
</dbReference>
<keyword evidence="5" id="KW-0539">Nucleus</keyword>
<evidence type="ECO:0000259" key="7">
    <source>
        <dbReference type="SMART" id="SM01027"/>
    </source>
</evidence>
<comment type="subcellular location">
    <subcellularLocation>
        <location evidence="1">Nucleus</location>
    </subcellularLocation>
</comment>
<proteinExistence type="predicted"/>
<dbReference type="SMART" id="SM00849">
    <property type="entry name" value="Lactamase_B"/>
    <property type="match status" value="1"/>
</dbReference>
<dbReference type="Proteomes" id="UP000887575">
    <property type="component" value="Unassembled WGS sequence"/>
</dbReference>
<dbReference type="Pfam" id="PF16661">
    <property type="entry name" value="Lactamase_B_6"/>
    <property type="match status" value="1"/>
</dbReference>
<reference evidence="10" key="1">
    <citation type="submission" date="2024-02" db="UniProtKB">
        <authorList>
            <consortium name="WormBaseParasite"/>
        </authorList>
    </citation>
    <scope>IDENTIFICATION</scope>
</reference>
<dbReference type="GO" id="GO:0004521">
    <property type="term" value="F:RNA endonuclease activity"/>
    <property type="evidence" value="ECO:0007669"/>
    <property type="project" value="TreeGrafter"/>
</dbReference>
<feature type="domain" description="Metallo-beta-lactamase" evidence="6">
    <location>
        <begin position="89"/>
        <end position="302"/>
    </location>
</feature>
<dbReference type="InterPro" id="IPR021718">
    <property type="entry name" value="CPSF73-100_C"/>
</dbReference>
<name>A0AAF3FAI0_9BILA</name>
<evidence type="ECO:0000256" key="3">
    <source>
        <dbReference type="ARBA" id="ARBA00022722"/>
    </source>
</evidence>
<dbReference type="Gene3D" id="3.40.50.10890">
    <property type="match status" value="1"/>
</dbReference>
<keyword evidence="2" id="KW-0507">mRNA processing</keyword>
<dbReference type="SUPFAM" id="SSF56281">
    <property type="entry name" value="Metallo-hydrolase/oxidoreductase"/>
    <property type="match status" value="1"/>
</dbReference>
<dbReference type="Pfam" id="PF10996">
    <property type="entry name" value="Beta-Casp"/>
    <property type="match status" value="1"/>
</dbReference>
<dbReference type="SMART" id="SM01027">
    <property type="entry name" value="Beta-Casp"/>
    <property type="match status" value="1"/>
</dbReference>
<evidence type="ECO:0000313" key="10">
    <source>
        <dbReference type="WBParaSite" id="MBELARI_LOCUS3939"/>
    </source>
</evidence>
<dbReference type="FunFam" id="3.40.50.10890:FF:000001">
    <property type="entry name" value="Cleavage and polyadenylation specificity factor subunit 3"/>
    <property type="match status" value="1"/>
</dbReference>
<dbReference type="InterPro" id="IPR011108">
    <property type="entry name" value="RMMBL"/>
</dbReference>
<dbReference type="InterPro" id="IPR050698">
    <property type="entry name" value="MBL"/>
</dbReference>
<sequence length="749" mass="83817">MTSNVALNLDNFPHPTSLISRDTTTAEMYIDSSEDSALTDRLLKCFPCTFDKSTSQGMEHEDIIDPNAPGEANSENLVFTPLGSGQEVGRSCHLLQYKGKQVLLDCGIHPGMSGVDALPFVDAVDLEKVDVLLITHFHLDHCGALPWLLTRTNFKGKVYMTYATKSIFRLMISDYIKVAKFSGGSDGRTLFTEEDLDRSFERIEAIDFKVQVDLGGLKFSAYVAGHVLGACMFLIEIGGSNFLYTGDFSRLEDRHLCSAEIPPIRPDVVISESTYGMQQHEARDSREKRFTSMVHDIVNRGGRCLIPAFALGRAQELLLILDEYWSKNEDLQEIPIYYASALAQKCMDVYQTFVTSMNKRIQQQIGVNNPFKFKHISYLKGIEQFEDTGPCVVLASPGMLQNGLSRELFEAWCTDSKNGCIIAGYCVEGTLAKHILSDPEEIIALNGQRLPRRLEVGYISFSAHADYEQTSDFIKQMRPSHLILVHGEMHEMSRLKAGIQRQFEEENIPIQVHNPRNTERLEIDFKRARRAKIIGKLANDAEDGKLIGGVIVERDFEYKIMDPSDLMEFSSIPVSKLVHRLSIPYNGTSALLVYNLRQITNDIIIMEEQIDSKEGRHQSFAAFKGEIKLQWVLDKNMIIVSWNGGVINDMYADALSAAIMHAQINPIPDKKIPSLAHLPTKQESILAAIREVCGDSAVITIGDGLMKIEVDEKEAELDMGTLRVCCSDPHLEHLLKALASKIAICVDDP</sequence>
<dbReference type="GO" id="GO:0004534">
    <property type="term" value="F:5'-3' RNA exonuclease activity"/>
    <property type="evidence" value="ECO:0007669"/>
    <property type="project" value="TreeGrafter"/>
</dbReference>
<dbReference type="Pfam" id="PF11718">
    <property type="entry name" value="CPSF73-100_C"/>
    <property type="match status" value="1"/>
</dbReference>
<feature type="domain" description="Beta-Casp" evidence="7">
    <location>
        <begin position="314"/>
        <end position="435"/>
    </location>
</feature>
<dbReference type="WBParaSite" id="MBELARI_LOCUS3939">
    <property type="protein sequence ID" value="MBELARI_LOCUS3939"/>
    <property type="gene ID" value="MBELARI_LOCUS3939"/>
</dbReference>
<keyword evidence="9" id="KW-1185">Reference proteome</keyword>
<dbReference type="InterPro" id="IPR022712">
    <property type="entry name" value="Beta_Casp"/>
</dbReference>